<keyword evidence="6" id="KW-1064">Adaptive immunity</keyword>
<keyword evidence="10" id="KW-0393">Immunoglobulin domain</keyword>
<dbReference type="GO" id="GO:0009986">
    <property type="term" value="C:cell surface"/>
    <property type="evidence" value="ECO:0007669"/>
    <property type="project" value="TreeGrafter"/>
</dbReference>
<evidence type="ECO:0000256" key="3">
    <source>
        <dbReference type="ARBA" id="ARBA00022729"/>
    </source>
</evidence>
<dbReference type="CTD" id="926"/>
<keyword evidence="8" id="KW-1015">Disulfide bond</keyword>
<dbReference type="InterPro" id="IPR042414">
    <property type="entry name" value="CD8B"/>
</dbReference>
<accession>A0A3B3R3S9</accession>
<dbReference type="GO" id="GO:0042288">
    <property type="term" value="F:MHC class I protein binding"/>
    <property type="evidence" value="ECO:0007669"/>
    <property type="project" value="InterPro"/>
</dbReference>
<feature type="transmembrane region" description="Helical" evidence="12">
    <location>
        <begin position="170"/>
        <end position="192"/>
    </location>
</feature>
<keyword evidence="7 12" id="KW-0472">Membrane</keyword>
<dbReference type="AlphaFoldDB" id="A0A3B3R3S9"/>
<evidence type="ECO:0000256" key="11">
    <source>
        <dbReference type="SAM" id="MobiDB-lite"/>
    </source>
</evidence>
<dbReference type="GO" id="GO:0050776">
    <property type="term" value="P:regulation of immune response"/>
    <property type="evidence" value="ECO:0007669"/>
    <property type="project" value="InterPro"/>
</dbReference>
<dbReference type="Gene3D" id="2.60.40.10">
    <property type="entry name" value="Immunoglobulins"/>
    <property type="match status" value="1"/>
</dbReference>
<reference evidence="15" key="2">
    <citation type="submission" date="2025-09" db="UniProtKB">
        <authorList>
            <consortium name="Ensembl"/>
        </authorList>
    </citation>
    <scope>IDENTIFICATION</scope>
</reference>
<keyword evidence="4" id="KW-0391">Immunity</keyword>
<keyword evidence="5 12" id="KW-1133">Transmembrane helix</keyword>
<keyword evidence="9" id="KW-0325">Glycoprotein</keyword>
<evidence type="ECO:0000256" key="8">
    <source>
        <dbReference type="ARBA" id="ARBA00023157"/>
    </source>
</evidence>
<dbReference type="InterPro" id="IPR013783">
    <property type="entry name" value="Ig-like_fold"/>
</dbReference>
<evidence type="ECO:0000256" key="10">
    <source>
        <dbReference type="ARBA" id="ARBA00023319"/>
    </source>
</evidence>
<dbReference type="GO" id="GO:0015026">
    <property type="term" value="F:coreceptor activity"/>
    <property type="evidence" value="ECO:0007669"/>
    <property type="project" value="InterPro"/>
</dbReference>
<evidence type="ECO:0000256" key="7">
    <source>
        <dbReference type="ARBA" id="ARBA00023136"/>
    </source>
</evidence>
<dbReference type="PANTHER" id="PTHR11292:SF7">
    <property type="entry name" value="T-CELL SURFACE GLYCOPROTEIN CD8 BETA CHAIN-RELATED"/>
    <property type="match status" value="1"/>
</dbReference>
<feature type="chain" id="PRO_5017387484" evidence="13">
    <location>
        <begin position="24"/>
        <end position="210"/>
    </location>
</feature>
<dbReference type="GO" id="GO:0016020">
    <property type="term" value="C:membrane"/>
    <property type="evidence" value="ECO:0007669"/>
    <property type="project" value="UniProtKB-SubCell"/>
</dbReference>
<evidence type="ECO:0000256" key="2">
    <source>
        <dbReference type="ARBA" id="ARBA00022692"/>
    </source>
</evidence>
<proteinExistence type="predicted"/>
<evidence type="ECO:0000256" key="6">
    <source>
        <dbReference type="ARBA" id="ARBA00023130"/>
    </source>
</evidence>
<feature type="signal peptide" evidence="13">
    <location>
        <begin position="1"/>
        <end position="23"/>
    </location>
</feature>
<reference evidence="15" key="1">
    <citation type="submission" date="2025-08" db="UniProtKB">
        <authorList>
            <consortium name="Ensembl"/>
        </authorList>
    </citation>
    <scope>IDENTIFICATION</scope>
</reference>
<dbReference type="GeneID" id="111839360"/>
<dbReference type="RefSeq" id="XP_023658962.1">
    <property type="nucleotide sequence ID" value="XM_023803194.2"/>
</dbReference>
<dbReference type="Ensembl" id="ENSPKIT00000036738.1">
    <property type="protein sequence ID" value="ENSPKIP00000012346.1"/>
    <property type="gene ID" value="ENSPKIG00000000172.1"/>
</dbReference>
<keyword evidence="3 13" id="KW-0732">Signal</keyword>
<dbReference type="InterPro" id="IPR036179">
    <property type="entry name" value="Ig-like_dom_sf"/>
</dbReference>
<organism evidence="15 16">
    <name type="scientific">Paramormyrops kingsleyae</name>
    <dbReference type="NCBI Taxonomy" id="1676925"/>
    <lineage>
        <taxon>Eukaryota</taxon>
        <taxon>Metazoa</taxon>
        <taxon>Chordata</taxon>
        <taxon>Craniata</taxon>
        <taxon>Vertebrata</taxon>
        <taxon>Euteleostomi</taxon>
        <taxon>Actinopterygii</taxon>
        <taxon>Neopterygii</taxon>
        <taxon>Teleostei</taxon>
        <taxon>Osteoglossocephala</taxon>
        <taxon>Osteoglossomorpha</taxon>
        <taxon>Osteoglossiformes</taxon>
        <taxon>Mormyridae</taxon>
        <taxon>Paramormyrops</taxon>
    </lineage>
</organism>
<dbReference type="InterPro" id="IPR013106">
    <property type="entry name" value="Ig_V-set"/>
</dbReference>
<dbReference type="STRING" id="1676925.ENSPKIP00000012346"/>
<evidence type="ECO:0000256" key="9">
    <source>
        <dbReference type="ARBA" id="ARBA00023180"/>
    </source>
</evidence>
<dbReference type="OrthoDB" id="9394844at2759"/>
<name>A0A3B3R3S9_9TELE</name>
<evidence type="ECO:0000256" key="13">
    <source>
        <dbReference type="SAM" id="SignalP"/>
    </source>
</evidence>
<dbReference type="PANTHER" id="PTHR11292">
    <property type="entry name" value="T-CELL SURFACE GLYCOPROTEIN CD8 BETA CHAIN"/>
    <property type="match status" value="1"/>
</dbReference>
<evidence type="ECO:0000256" key="12">
    <source>
        <dbReference type="SAM" id="Phobius"/>
    </source>
</evidence>
<evidence type="ECO:0000313" key="16">
    <source>
        <dbReference type="Proteomes" id="UP000261540"/>
    </source>
</evidence>
<dbReference type="KEGG" id="pki:111839360"/>
<protein>
    <submittedName>
        <fullName evidence="15">Uncharacterized LOC111839360</fullName>
    </submittedName>
</protein>
<sequence length="210" mass="24258">MARLVQVWTVSVWTAVTFHALHALEVQYPALGTFHTVSCECNEKNCPAVLWFRKRHNHSQHEMEFLLYYNNANRAIYAESKLENSFKGDQKGNWKITYNLKIMSVKTEDAGLYFCLMQYHNRLDFGSNGVDLQPGKTPPTSAPAVVKTPKKPCPCHNQKQPEQKECSRHILWPLTGVLLSLAVVLFSTLYYFSRLPKKCRHRFAKKQPLM</sequence>
<evidence type="ECO:0000256" key="1">
    <source>
        <dbReference type="ARBA" id="ARBA00004479"/>
    </source>
</evidence>
<dbReference type="GO" id="GO:0002250">
    <property type="term" value="P:adaptive immune response"/>
    <property type="evidence" value="ECO:0007669"/>
    <property type="project" value="UniProtKB-KW"/>
</dbReference>
<dbReference type="GeneTree" id="ENSGT00510000048998"/>
<evidence type="ECO:0000256" key="4">
    <source>
        <dbReference type="ARBA" id="ARBA00022859"/>
    </source>
</evidence>
<feature type="region of interest" description="Disordered" evidence="11">
    <location>
        <begin position="137"/>
        <end position="156"/>
    </location>
</feature>
<evidence type="ECO:0000259" key="14">
    <source>
        <dbReference type="Pfam" id="PF07686"/>
    </source>
</evidence>
<dbReference type="Pfam" id="PF07686">
    <property type="entry name" value="V-set"/>
    <property type="match status" value="1"/>
</dbReference>
<evidence type="ECO:0000256" key="5">
    <source>
        <dbReference type="ARBA" id="ARBA00022989"/>
    </source>
</evidence>
<comment type="subcellular location">
    <subcellularLocation>
        <location evidence="1">Membrane</location>
        <topology evidence="1">Single-pass type I membrane protein</topology>
    </subcellularLocation>
</comment>
<keyword evidence="16" id="KW-1185">Reference proteome</keyword>
<evidence type="ECO:0000313" key="15">
    <source>
        <dbReference type="Ensembl" id="ENSPKIP00000012346.1"/>
    </source>
</evidence>
<dbReference type="SUPFAM" id="SSF48726">
    <property type="entry name" value="Immunoglobulin"/>
    <property type="match status" value="1"/>
</dbReference>
<dbReference type="Proteomes" id="UP000261540">
    <property type="component" value="Unplaced"/>
</dbReference>
<keyword evidence="2 12" id="KW-0812">Transmembrane</keyword>
<feature type="domain" description="Immunoglobulin V-set" evidence="14">
    <location>
        <begin position="31"/>
        <end position="127"/>
    </location>
</feature>